<organism evidence="1 2">
    <name type="scientific">Actinobacillus minor NM305</name>
    <dbReference type="NCBI Taxonomy" id="637911"/>
    <lineage>
        <taxon>Bacteria</taxon>
        <taxon>Pseudomonadati</taxon>
        <taxon>Pseudomonadota</taxon>
        <taxon>Gammaproteobacteria</taxon>
        <taxon>Pasteurellales</taxon>
        <taxon>Pasteurellaceae</taxon>
        <taxon>Actinobacillus</taxon>
    </lineage>
</organism>
<sequence>MLGAVYLSKKAATELVFCPIKAKKLPFSYSKQSFFNAEWAKKKPVPSGCA</sequence>
<evidence type="ECO:0000313" key="1">
    <source>
        <dbReference type="EMBL" id="EER46776.1"/>
    </source>
</evidence>
<proteinExistence type="predicted"/>
<reference evidence="1 2" key="1">
    <citation type="journal article" date="2010" name="Vet. Microbiol.">
        <title>Production of haemolysins by strains of the Actinobacillus minor/porcitonsillarum complex.</title>
        <authorList>
            <person name="Arya G."/>
            <person name="Niven D.F."/>
        </authorList>
    </citation>
    <scope>NUCLEOTIDE SEQUENCE [LARGE SCALE GENOMIC DNA]</scope>
    <source>
        <strain evidence="1 2">NM305</strain>
    </source>
</reference>
<dbReference type="AlphaFoldDB" id="C5S321"/>
<name>C5S321_9PAST</name>
<dbReference type="EMBL" id="ACQL01000101">
    <property type="protein sequence ID" value="EER46776.1"/>
    <property type="molecule type" value="Genomic_DNA"/>
</dbReference>
<gene>
    <name evidence="1" type="ORF">AM305_11375</name>
</gene>
<accession>C5S321</accession>
<dbReference type="Proteomes" id="UP000005532">
    <property type="component" value="Unassembled WGS sequence"/>
</dbReference>
<comment type="caution">
    <text evidence="1">The sequence shown here is derived from an EMBL/GenBank/DDBJ whole genome shotgun (WGS) entry which is preliminary data.</text>
</comment>
<protein>
    <submittedName>
        <fullName evidence="1">Uncharacterized protein</fullName>
    </submittedName>
</protein>
<evidence type="ECO:0000313" key="2">
    <source>
        <dbReference type="Proteomes" id="UP000005532"/>
    </source>
</evidence>